<gene>
    <name evidence="2" type="ORF">HKW66_Vig0121620</name>
</gene>
<dbReference type="PANTHER" id="PTHR31580:SF5">
    <property type="entry name" value="FILAMENT-LIKE PLANT PROTEIN 1-RELATED"/>
    <property type="match status" value="1"/>
</dbReference>
<evidence type="ECO:0000313" key="3">
    <source>
        <dbReference type="Proteomes" id="UP000743370"/>
    </source>
</evidence>
<dbReference type="PANTHER" id="PTHR31580">
    <property type="entry name" value="FILAMENT-LIKE PLANT PROTEIN 4"/>
    <property type="match status" value="1"/>
</dbReference>
<comment type="caution">
    <text evidence="2">The sequence shown here is derived from an EMBL/GenBank/DDBJ whole genome shotgun (WGS) entry which is preliminary data.</text>
</comment>
<dbReference type="AlphaFoldDB" id="A0A8T0JZK3"/>
<name>A0A8T0JZK3_PHAAN</name>
<organism evidence="2 3">
    <name type="scientific">Phaseolus angularis</name>
    <name type="common">Azuki bean</name>
    <name type="synonym">Vigna angularis</name>
    <dbReference type="NCBI Taxonomy" id="3914"/>
    <lineage>
        <taxon>Eukaryota</taxon>
        <taxon>Viridiplantae</taxon>
        <taxon>Streptophyta</taxon>
        <taxon>Embryophyta</taxon>
        <taxon>Tracheophyta</taxon>
        <taxon>Spermatophyta</taxon>
        <taxon>Magnoliopsida</taxon>
        <taxon>eudicotyledons</taxon>
        <taxon>Gunneridae</taxon>
        <taxon>Pentapetalae</taxon>
        <taxon>rosids</taxon>
        <taxon>fabids</taxon>
        <taxon>Fabales</taxon>
        <taxon>Fabaceae</taxon>
        <taxon>Papilionoideae</taxon>
        <taxon>50 kb inversion clade</taxon>
        <taxon>NPAAA clade</taxon>
        <taxon>indigoferoid/millettioid clade</taxon>
        <taxon>Phaseoleae</taxon>
        <taxon>Vigna</taxon>
    </lineage>
</organism>
<accession>A0A8T0JZK3</accession>
<evidence type="ECO:0000313" key="2">
    <source>
        <dbReference type="EMBL" id="KAG2385070.1"/>
    </source>
</evidence>
<protein>
    <submittedName>
        <fullName evidence="2">Filament-like plant protein</fullName>
    </submittedName>
</protein>
<dbReference type="Proteomes" id="UP000743370">
    <property type="component" value="Unassembled WGS sequence"/>
</dbReference>
<feature type="coiled-coil region" evidence="1">
    <location>
        <begin position="44"/>
        <end position="71"/>
    </location>
</feature>
<dbReference type="EMBL" id="JABFOF010000008">
    <property type="protein sequence ID" value="KAG2385070.1"/>
    <property type="molecule type" value="Genomic_DNA"/>
</dbReference>
<keyword evidence="1" id="KW-0175">Coiled coil</keyword>
<evidence type="ECO:0000256" key="1">
    <source>
        <dbReference type="SAM" id="Coils"/>
    </source>
</evidence>
<proteinExistence type="predicted"/>
<reference evidence="2 3" key="1">
    <citation type="submission" date="2020-05" db="EMBL/GenBank/DDBJ databases">
        <title>Vigna angularis (adzuki bean) Var. LongXiaoDou No. 4 denovo assembly.</title>
        <authorList>
            <person name="Xiang H."/>
        </authorList>
    </citation>
    <scope>NUCLEOTIDE SEQUENCE [LARGE SCALE GENOMIC DNA]</scope>
    <source>
        <tissue evidence="2">Leaf</tissue>
    </source>
</reference>
<sequence length="193" mass="21768">MDEPLIELTQSGCKATELQGRAVELQDHGVELQGQPGNWEWKHRKALHKSVESWEELMENLDNLKRFLESSQNSVQISLEISMGKLQSPTMYVDSSDWRPSSLVDGEDNSVNIMGISDRHNINDGPTDEDVNRAMINISKDRDEPDGLRNMSKKFSATLVNVSAKEDLVKQHAKVVEAILGWEKAEKEVKPDV</sequence>